<dbReference type="InterPro" id="IPR000286">
    <property type="entry name" value="HDACs"/>
</dbReference>
<dbReference type="GO" id="GO:0040029">
    <property type="term" value="P:epigenetic regulation of gene expression"/>
    <property type="evidence" value="ECO:0007669"/>
    <property type="project" value="TreeGrafter"/>
</dbReference>
<feature type="compositionally biased region" description="Acidic residues" evidence="5">
    <location>
        <begin position="52"/>
        <end position="62"/>
    </location>
</feature>
<dbReference type="InterPro" id="IPR037138">
    <property type="entry name" value="His_deacetylse_dom_sf"/>
</dbReference>
<dbReference type="EMBL" id="BEYU01000155">
    <property type="protein sequence ID" value="GBG33440.1"/>
    <property type="molecule type" value="Genomic_DNA"/>
</dbReference>
<comment type="caution">
    <text evidence="7">The sequence shown here is derived from an EMBL/GenBank/DDBJ whole genome shotgun (WGS) entry which is preliminary data.</text>
</comment>
<evidence type="ECO:0000256" key="4">
    <source>
        <dbReference type="ARBA" id="ARBA00022853"/>
    </source>
</evidence>
<evidence type="ECO:0000256" key="3">
    <source>
        <dbReference type="ARBA" id="ARBA00022801"/>
    </source>
</evidence>
<dbReference type="Gene3D" id="3.40.800.20">
    <property type="entry name" value="Histone deacetylase domain"/>
    <property type="match status" value="1"/>
</dbReference>
<dbReference type="InterPro" id="IPR023801">
    <property type="entry name" value="His_deacetylse_dom"/>
</dbReference>
<evidence type="ECO:0000256" key="1">
    <source>
        <dbReference type="ARBA" id="ARBA00006457"/>
    </source>
</evidence>
<gene>
    <name evidence="7" type="ORF">FCC1311_096632</name>
</gene>
<dbReference type="PRINTS" id="PR01271">
    <property type="entry name" value="HISDACETLASE"/>
</dbReference>
<dbReference type="InParanoid" id="A0A2R5GRG8"/>
<keyword evidence="8" id="KW-1185">Reference proteome</keyword>
<keyword evidence="3" id="KW-0378">Hydrolase</keyword>
<dbReference type="Proteomes" id="UP000241890">
    <property type="component" value="Unassembled WGS sequence"/>
</dbReference>
<dbReference type="GO" id="GO:0000118">
    <property type="term" value="C:histone deacetylase complex"/>
    <property type="evidence" value="ECO:0007669"/>
    <property type="project" value="UniProtKB-ARBA"/>
</dbReference>
<dbReference type="PRINTS" id="PR01270">
    <property type="entry name" value="HDASUPER"/>
</dbReference>
<feature type="domain" description="Histone deacetylase" evidence="6">
    <location>
        <begin position="82"/>
        <end position="371"/>
    </location>
</feature>
<dbReference type="InterPro" id="IPR023696">
    <property type="entry name" value="Ureohydrolase_dom_sf"/>
</dbReference>
<accession>A0A2R5GRG8</accession>
<evidence type="ECO:0000256" key="2">
    <source>
        <dbReference type="ARBA" id="ARBA00012111"/>
    </source>
</evidence>
<dbReference type="SUPFAM" id="SSF52768">
    <property type="entry name" value="Arginase/deacetylase"/>
    <property type="match status" value="1"/>
</dbReference>
<evidence type="ECO:0000256" key="5">
    <source>
        <dbReference type="SAM" id="MobiDB-lite"/>
    </source>
</evidence>
<evidence type="ECO:0000313" key="8">
    <source>
        <dbReference type="Proteomes" id="UP000241890"/>
    </source>
</evidence>
<dbReference type="OrthoDB" id="73273at2759"/>
<evidence type="ECO:0000313" key="7">
    <source>
        <dbReference type="EMBL" id="GBG33440.1"/>
    </source>
</evidence>
<evidence type="ECO:0000259" key="6">
    <source>
        <dbReference type="Pfam" id="PF00850"/>
    </source>
</evidence>
<organism evidence="7 8">
    <name type="scientific">Hondaea fermentalgiana</name>
    <dbReference type="NCBI Taxonomy" id="2315210"/>
    <lineage>
        <taxon>Eukaryota</taxon>
        <taxon>Sar</taxon>
        <taxon>Stramenopiles</taxon>
        <taxon>Bigyra</taxon>
        <taxon>Labyrinthulomycetes</taxon>
        <taxon>Thraustochytrida</taxon>
        <taxon>Thraustochytriidae</taxon>
        <taxon>Hondaea</taxon>
    </lineage>
</organism>
<name>A0A2R5GRG8_9STRA</name>
<reference evidence="7 8" key="1">
    <citation type="submission" date="2017-12" db="EMBL/GenBank/DDBJ databases">
        <title>Sequencing, de novo assembly and annotation of complete genome of a new Thraustochytrid species, strain FCC1311.</title>
        <authorList>
            <person name="Sedici K."/>
            <person name="Godart F."/>
            <person name="Aiese Cigliano R."/>
            <person name="Sanseverino W."/>
            <person name="Barakat M."/>
            <person name="Ortet P."/>
            <person name="Marechal E."/>
            <person name="Cagnac O."/>
            <person name="Amato A."/>
        </authorList>
    </citation>
    <scope>NUCLEOTIDE SEQUENCE [LARGE SCALE GENOMIC DNA]</scope>
</reference>
<feature type="region of interest" description="Disordered" evidence="5">
    <location>
        <begin position="43"/>
        <end position="77"/>
    </location>
</feature>
<protein>
    <recommendedName>
        <fullName evidence="2">histone deacetylase</fullName>
        <ecNumber evidence="2">3.5.1.98</ecNumber>
    </recommendedName>
</protein>
<proteinExistence type="inferred from homology"/>
<dbReference type="GO" id="GO:0141221">
    <property type="term" value="F:histone deacetylase activity, hydrolytic mechanism"/>
    <property type="evidence" value="ECO:0007669"/>
    <property type="project" value="UniProtKB-EC"/>
</dbReference>
<dbReference type="AlphaFoldDB" id="A0A2R5GRG8"/>
<comment type="similarity">
    <text evidence="1">Belongs to the histone deacetylase family. HD type 1 subfamily.</text>
</comment>
<dbReference type="PANTHER" id="PTHR10625:SF10">
    <property type="entry name" value="HISTONE DEACETYLASE HDAC1"/>
    <property type="match status" value="1"/>
</dbReference>
<dbReference type="Pfam" id="PF00850">
    <property type="entry name" value="Hist_deacetyl"/>
    <property type="match status" value="1"/>
</dbReference>
<dbReference type="PANTHER" id="PTHR10625">
    <property type="entry name" value="HISTONE DEACETYLASE HDAC1-RELATED"/>
    <property type="match status" value="1"/>
</dbReference>
<dbReference type="EC" id="3.5.1.98" evidence="2"/>
<sequence length="399" mass="43367">MDPPKPEDARVTLVTSRNLVRASDAVPAHHRIADVRHGRGLTALPEDVWGGSDEDESADEDSADKSPERVRARKRRRRRCDAGRNEIVQALITASGLLNRVKVVEPQPASLEAARALHEDAYLQVLGAFEEASREELMAYNLVDDAAPFPHVLQHALWIAGASLCAAAELAAGSADIAVNLCGGRHHAGSSRASGFCFVNDIVLAAQELQRRFGRVMIVDIDVHHGDGTERAFLHSNKVLTISFHQREPGFFPGTGDSSCRGKGKGEGYNVNVPFTHESDRAAFLFAFEKVFRDSFAFFSPGAVVFVCGVDALKADPRGGLSLEAEDIVACTRIIRELCVDGPTRVPLLVTGAGGYDFAAAAKTWTRVVAELANAQSSLPEDVPEHEFFEMYGPSWRLR</sequence>
<keyword evidence="4" id="KW-0156">Chromatin regulator</keyword>
<dbReference type="InterPro" id="IPR003084">
    <property type="entry name" value="HDAC_I/II"/>
</dbReference>